<protein>
    <submittedName>
        <fullName evidence="3">Uncharacterized protein</fullName>
    </submittedName>
</protein>
<feature type="compositionally biased region" description="Low complexity" evidence="2">
    <location>
        <begin position="205"/>
        <end position="219"/>
    </location>
</feature>
<dbReference type="Proteomes" id="UP001152795">
    <property type="component" value="Unassembled WGS sequence"/>
</dbReference>
<comment type="caution">
    <text evidence="3">The sequence shown here is derived from an EMBL/GenBank/DDBJ whole genome shotgun (WGS) entry which is preliminary data.</text>
</comment>
<name>A0A6S7H747_PARCT</name>
<evidence type="ECO:0000256" key="2">
    <source>
        <dbReference type="SAM" id="MobiDB-lite"/>
    </source>
</evidence>
<reference evidence="3" key="1">
    <citation type="submission" date="2020-04" db="EMBL/GenBank/DDBJ databases">
        <authorList>
            <person name="Alioto T."/>
            <person name="Alioto T."/>
            <person name="Gomez Garrido J."/>
        </authorList>
    </citation>
    <scope>NUCLEOTIDE SEQUENCE</scope>
    <source>
        <strain evidence="3">A484AB</strain>
    </source>
</reference>
<dbReference type="OrthoDB" id="10590244at2759"/>
<keyword evidence="4" id="KW-1185">Reference proteome</keyword>
<organism evidence="3 4">
    <name type="scientific">Paramuricea clavata</name>
    <name type="common">Red gorgonian</name>
    <name type="synonym">Violescent sea-whip</name>
    <dbReference type="NCBI Taxonomy" id="317549"/>
    <lineage>
        <taxon>Eukaryota</taxon>
        <taxon>Metazoa</taxon>
        <taxon>Cnidaria</taxon>
        <taxon>Anthozoa</taxon>
        <taxon>Octocorallia</taxon>
        <taxon>Malacalcyonacea</taxon>
        <taxon>Plexauridae</taxon>
        <taxon>Paramuricea</taxon>
    </lineage>
</organism>
<evidence type="ECO:0000256" key="1">
    <source>
        <dbReference type="SAM" id="Coils"/>
    </source>
</evidence>
<sequence length="410" mass="45579">MNTPCQRKRKLSIVCLNSKKQRRTSIVPKTEKTNMNNSSKLTFRTARNTGRKCQTNSPTLIQNNRELATALNKAKSRIRELEDQRFDLQGDKHQLLEKYNMLTKQLQKMKDEQVAKQTIDDKIFREICESLRSKLQTATEKLLESSVFLAEVDKSVTTILKMSASQNGENQNRSVELSLPLEITCDDSMQGSKEAALSITKLTPSPSSASSSDSYEMTSPELSADSTPSAIRPGLLTTIEDHNSTLEISDMRLVLNSTESSSVGKVLNMSQESMDCHNNSHDREAILAQLGSMDIDSPITNSNELSLAWSSTPDCSPIRCARSTVHRLASTPEDSEISRYAANLTAGSPQLSPAFTLCSGVRKSRRRNMIDGFTYKEPLIGSKLRQGDPFTDCSLIQPSKKNTSKKKKTK</sequence>
<evidence type="ECO:0000313" key="3">
    <source>
        <dbReference type="EMBL" id="CAB3992190.1"/>
    </source>
</evidence>
<dbReference type="EMBL" id="CACRXK020001998">
    <property type="protein sequence ID" value="CAB3992190.1"/>
    <property type="molecule type" value="Genomic_DNA"/>
</dbReference>
<feature type="compositionally biased region" description="Polar residues" evidence="2">
    <location>
        <begin position="220"/>
        <end position="229"/>
    </location>
</feature>
<accession>A0A6S7H747</accession>
<gene>
    <name evidence="3" type="ORF">PACLA_8A009628</name>
</gene>
<keyword evidence="1" id="KW-0175">Coiled coil</keyword>
<dbReference type="AlphaFoldDB" id="A0A6S7H747"/>
<proteinExistence type="predicted"/>
<feature type="coiled-coil region" evidence="1">
    <location>
        <begin position="64"/>
        <end position="112"/>
    </location>
</feature>
<evidence type="ECO:0000313" key="4">
    <source>
        <dbReference type="Proteomes" id="UP001152795"/>
    </source>
</evidence>
<feature type="region of interest" description="Disordered" evidence="2">
    <location>
        <begin position="199"/>
        <end position="231"/>
    </location>
</feature>
<feature type="region of interest" description="Disordered" evidence="2">
    <location>
        <begin position="391"/>
        <end position="410"/>
    </location>
</feature>